<reference evidence="1" key="1">
    <citation type="journal article" date="2020" name="bioRxiv">
        <title>Hybrid origin of Populus tomentosa Carr. identified through genome sequencing and phylogenomic analysis.</title>
        <authorList>
            <person name="An X."/>
            <person name="Gao K."/>
            <person name="Chen Z."/>
            <person name="Li J."/>
            <person name="Yang X."/>
            <person name="Yang X."/>
            <person name="Zhou J."/>
            <person name="Guo T."/>
            <person name="Zhao T."/>
            <person name="Huang S."/>
            <person name="Miao D."/>
            <person name="Khan W.U."/>
            <person name="Rao P."/>
            <person name="Ye M."/>
            <person name="Lei B."/>
            <person name="Liao W."/>
            <person name="Wang J."/>
            <person name="Ji L."/>
            <person name="Li Y."/>
            <person name="Guo B."/>
            <person name="Mustafa N.S."/>
            <person name="Li S."/>
            <person name="Yun Q."/>
            <person name="Keller S.R."/>
            <person name="Mao J."/>
            <person name="Zhang R."/>
            <person name="Strauss S.H."/>
        </authorList>
    </citation>
    <scope>NUCLEOTIDE SEQUENCE</scope>
    <source>
        <strain evidence="1">GM15</strain>
        <tissue evidence="1">Leaf</tissue>
    </source>
</reference>
<protein>
    <submittedName>
        <fullName evidence="1">Uncharacterized protein</fullName>
    </submittedName>
</protein>
<accession>A0A8X8BZE8</accession>
<dbReference type="OrthoDB" id="1709184at2759"/>
<dbReference type="AlphaFoldDB" id="A0A8X8BZE8"/>
<gene>
    <name evidence="1" type="ORF">POTOM_053378</name>
</gene>
<dbReference type="Proteomes" id="UP000886885">
    <property type="component" value="Chromosome 17A"/>
</dbReference>
<dbReference type="EMBL" id="JAAWWB010000033">
    <property type="protein sequence ID" value="KAG6742506.1"/>
    <property type="molecule type" value="Genomic_DNA"/>
</dbReference>
<keyword evidence="2" id="KW-1185">Reference proteome</keyword>
<organism evidence="1 2">
    <name type="scientific">Populus tomentosa</name>
    <name type="common">Chinese white poplar</name>
    <dbReference type="NCBI Taxonomy" id="118781"/>
    <lineage>
        <taxon>Eukaryota</taxon>
        <taxon>Viridiplantae</taxon>
        <taxon>Streptophyta</taxon>
        <taxon>Embryophyta</taxon>
        <taxon>Tracheophyta</taxon>
        <taxon>Spermatophyta</taxon>
        <taxon>Magnoliopsida</taxon>
        <taxon>eudicotyledons</taxon>
        <taxon>Gunneridae</taxon>
        <taxon>Pentapetalae</taxon>
        <taxon>rosids</taxon>
        <taxon>fabids</taxon>
        <taxon>Malpighiales</taxon>
        <taxon>Salicaceae</taxon>
        <taxon>Saliceae</taxon>
        <taxon>Populus</taxon>
    </lineage>
</organism>
<comment type="caution">
    <text evidence="1">The sequence shown here is derived from an EMBL/GenBank/DDBJ whole genome shotgun (WGS) entry which is preliminary data.</text>
</comment>
<name>A0A8X8BZE8_POPTO</name>
<evidence type="ECO:0000313" key="2">
    <source>
        <dbReference type="Proteomes" id="UP000886885"/>
    </source>
</evidence>
<proteinExistence type="predicted"/>
<evidence type="ECO:0000313" key="1">
    <source>
        <dbReference type="EMBL" id="KAG6742506.1"/>
    </source>
</evidence>
<sequence length="68" mass="7666">MRHLPKHPNIASFKEAYEDRDAVHLVEELCKGVEGLDFSCIPSVILDVEAHSKWIMIMISKSMAAKQA</sequence>